<gene>
    <name evidence="4" type="ORF">FCM35_KLT19817</name>
</gene>
<keyword evidence="1" id="KW-0479">Metal-binding</keyword>
<sequence length="401" mass="45298">MAPTTFPLSQPHQFTTHTSTTVLMEITLNPKSLPCPARLLAAPLLKMKAGRWSHERNPNLYIKIRASRQEVTSTRTTHGFGSKGGALTASFRGTKSNNPNHNDAARLKTEAEEKLNPRKVTPKSTGLKEDAGSFLLQQRTWLLKQGRCLHCFLRGHKKKDCLRQIKCFICKKTGHASKHCKTTSINASKNRPPHRPINPEPQTQHDATDKNKPLKSIQTHPFSSMANTINWETMDLMDPDDLDAGRMESMRVFLPPRGPLRTVNSFLERSAMVLAGPHQITRYLAHRLTVKLANYFNLQPRDFHVSRVNQNYGDFIVRFPNANLRDHAVAVCAFTLGPDVQLQLVEWSPGMGVVYDPITHKARLRLYGLPLHNWNIHDLDIVVSGFGHLLRVENFSTNGNH</sequence>
<dbReference type="SUPFAM" id="SSF57756">
    <property type="entry name" value="Retrovirus zinc finger-like domains"/>
    <property type="match status" value="1"/>
</dbReference>
<dbReference type="GO" id="GO:0008270">
    <property type="term" value="F:zinc ion binding"/>
    <property type="evidence" value="ECO:0007669"/>
    <property type="project" value="UniProtKB-KW"/>
</dbReference>
<keyword evidence="5" id="KW-1185">Reference proteome</keyword>
<dbReference type="AlphaFoldDB" id="A0A833VP17"/>
<keyword evidence="1" id="KW-0863">Zinc-finger</keyword>
<reference evidence="4" key="1">
    <citation type="submission" date="2020-01" db="EMBL/GenBank/DDBJ databases">
        <title>Genome sequence of Kobresia littledalei, the first chromosome-level genome in the family Cyperaceae.</title>
        <authorList>
            <person name="Qu G."/>
        </authorList>
    </citation>
    <scope>NUCLEOTIDE SEQUENCE</scope>
    <source>
        <strain evidence="4">C.B.Clarke</strain>
        <tissue evidence="4">Leaf</tissue>
    </source>
</reference>
<dbReference type="PROSITE" id="PS50158">
    <property type="entry name" value="ZF_CCHC"/>
    <property type="match status" value="1"/>
</dbReference>
<comment type="caution">
    <text evidence="4">The sequence shown here is derived from an EMBL/GenBank/DDBJ whole genome shotgun (WGS) entry which is preliminary data.</text>
</comment>
<dbReference type="GO" id="GO:0003676">
    <property type="term" value="F:nucleic acid binding"/>
    <property type="evidence" value="ECO:0007669"/>
    <property type="project" value="InterPro"/>
</dbReference>
<evidence type="ECO:0000256" key="1">
    <source>
        <dbReference type="PROSITE-ProRule" id="PRU00047"/>
    </source>
</evidence>
<proteinExistence type="predicted"/>
<organism evidence="4 5">
    <name type="scientific">Carex littledalei</name>
    <dbReference type="NCBI Taxonomy" id="544730"/>
    <lineage>
        <taxon>Eukaryota</taxon>
        <taxon>Viridiplantae</taxon>
        <taxon>Streptophyta</taxon>
        <taxon>Embryophyta</taxon>
        <taxon>Tracheophyta</taxon>
        <taxon>Spermatophyta</taxon>
        <taxon>Magnoliopsida</taxon>
        <taxon>Liliopsida</taxon>
        <taxon>Poales</taxon>
        <taxon>Cyperaceae</taxon>
        <taxon>Cyperoideae</taxon>
        <taxon>Cariceae</taxon>
        <taxon>Carex</taxon>
        <taxon>Carex subgen. Euthyceras</taxon>
    </lineage>
</organism>
<feature type="region of interest" description="Disordered" evidence="2">
    <location>
        <begin position="73"/>
        <end position="103"/>
    </location>
</feature>
<dbReference type="InterPro" id="IPR036875">
    <property type="entry name" value="Znf_CCHC_sf"/>
</dbReference>
<accession>A0A833VP17</accession>
<evidence type="ECO:0000256" key="2">
    <source>
        <dbReference type="SAM" id="MobiDB-lite"/>
    </source>
</evidence>
<dbReference type="Gene3D" id="4.10.60.10">
    <property type="entry name" value="Zinc finger, CCHC-type"/>
    <property type="match status" value="1"/>
</dbReference>
<evidence type="ECO:0000259" key="3">
    <source>
        <dbReference type="PROSITE" id="PS50158"/>
    </source>
</evidence>
<feature type="region of interest" description="Disordered" evidence="2">
    <location>
        <begin position="180"/>
        <end position="218"/>
    </location>
</feature>
<evidence type="ECO:0000313" key="5">
    <source>
        <dbReference type="Proteomes" id="UP000623129"/>
    </source>
</evidence>
<name>A0A833VP17_9POAL</name>
<keyword evidence="1" id="KW-0862">Zinc</keyword>
<dbReference type="EMBL" id="SWLB01000008">
    <property type="protein sequence ID" value="KAF3335310.1"/>
    <property type="molecule type" value="Genomic_DNA"/>
</dbReference>
<protein>
    <recommendedName>
        <fullName evidence="3">CCHC-type domain-containing protein</fullName>
    </recommendedName>
</protein>
<dbReference type="InterPro" id="IPR001878">
    <property type="entry name" value="Znf_CCHC"/>
</dbReference>
<evidence type="ECO:0000313" key="4">
    <source>
        <dbReference type="EMBL" id="KAF3335310.1"/>
    </source>
</evidence>
<feature type="domain" description="CCHC-type" evidence="3">
    <location>
        <begin position="166"/>
        <end position="181"/>
    </location>
</feature>
<dbReference type="Proteomes" id="UP000623129">
    <property type="component" value="Unassembled WGS sequence"/>
</dbReference>
<dbReference type="SMART" id="SM00343">
    <property type="entry name" value="ZnF_C2HC"/>
    <property type="match status" value="2"/>
</dbReference>
<feature type="compositionally biased region" description="Polar residues" evidence="2">
    <location>
        <begin position="91"/>
        <end position="101"/>
    </location>
</feature>